<sequence length="100" mass="12730">MQQNVILLQCLKGFIWNNNKNTFNEKFNFSRFYPTLLDKPYFFSYEKLEYLILYFIFIIFIYIHYKFYFLKLYTQYFNMKWNNMINYTLNKQNFHDNLQN</sequence>
<accession>J9DUG7</accession>
<evidence type="ECO:0000313" key="3">
    <source>
        <dbReference type="Proteomes" id="UP000003163"/>
    </source>
</evidence>
<dbReference type="HOGENOM" id="CLU_2306040_0_0_1"/>
<dbReference type="EMBL" id="AFBI03000457">
    <property type="protein sequence ID" value="EJW04942.1"/>
    <property type="molecule type" value="Genomic_DNA"/>
</dbReference>
<dbReference type="VEuPathDB" id="MicrosporidiaDB:EDEG_04145"/>
<protein>
    <submittedName>
        <fullName evidence="2">Uncharacterized protein</fullName>
    </submittedName>
</protein>
<comment type="caution">
    <text evidence="2">The sequence shown here is derived from an EMBL/GenBank/DDBJ whole genome shotgun (WGS) entry which is preliminary data.</text>
</comment>
<keyword evidence="3" id="KW-1185">Reference proteome</keyword>
<name>J9DUG7_EDHAE</name>
<keyword evidence="1" id="KW-0812">Transmembrane</keyword>
<dbReference type="InParanoid" id="J9DUG7"/>
<keyword evidence="1" id="KW-1133">Transmembrane helix</keyword>
<reference evidence="3" key="2">
    <citation type="submission" date="2015-07" db="EMBL/GenBank/DDBJ databases">
        <title>Contrasting host-pathogen interactions and genome evolution in two generalist and specialist microsporidian pathogens of mosquitoes.</title>
        <authorList>
            <consortium name="The Broad Institute Genomics Platform"/>
            <consortium name="The Broad Institute Genome Sequencing Center for Infectious Disease"/>
            <person name="Cuomo C.A."/>
            <person name="Sanscrainte N.D."/>
            <person name="Goldberg J.M."/>
            <person name="Heiman D."/>
            <person name="Young S."/>
            <person name="Zeng Q."/>
            <person name="Becnel J.J."/>
            <person name="Birren B.W."/>
        </authorList>
    </citation>
    <scope>NUCLEOTIDE SEQUENCE [LARGE SCALE GENOMIC DNA]</scope>
    <source>
        <strain evidence="3">USNM 41457</strain>
    </source>
</reference>
<keyword evidence="1" id="KW-0472">Membrane</keyword>
<evidence type="ECO:0000313" key="2">
    <source>
        <dbReference type="EMBL" id="EJW04942.1"/>
    </source>
</evidence>
<proteinExistence type="predicted"/>
<organism evidence="2 3">
    <name type="scientific">Edhazardia aedis (strain USNM 41457)</name>
    <name type="common">Microsporidian parasite</name>
    <dbReference type="NCBI Taxonomy" id="1003232"/>
    <lineage>
        <taxon>Eukaryota</taxon>
        <taxon>Fungi</taxon>
        <taxon>Fungi incertae sedis</taxon>
        <taxon>Microsporidia</taxon>
        <taxon>Edhazardia</taxon>
    </lineage>
</organism>
<dbReference type="Proteomes" id="UP000003163">
    <property type="component" value="Unassembled WGS sequence"/>
</dbReference>
<dbReference type="AlphaFoldDB" id="J9DUG7"/>
<evidence type="ECO:0000256" key="1">
    <source>
        <dbReference type="SAM" id="Phobius"/>
    </source>
</evidence>
<reference evidence="2 3" key="1">
    <citation type="submission" date="2011-08" db="EMBL/GenBank/DDBJ databases">
        <authorList>
            <person name="Liu Z.J."/>
            <person name="Shi F.L."/>
            <person name="Lu J.Q."/>
            <person name="Li M."/>
            <person name="Wang Z.L."/>
        </authorList>
    </citation>
    <scope>NUCLEOTIDE SEQUENCE [LARGE SCALE GENOMIC DNA]</scope>
    <source>
        <strain evidence="2 3">USNM 41457</strain>
    </source>
</reference>
<gene>
    <name evidence="2" type="ORF">EDEG_04145</name>
</gene>
<feature type="transmembrane region" description="Helical" evidence="1">
    <location>
        <begin position="51"/>
        <end position="70"/>
    </location>
</feature>